<dbReference type="AlphaFoldDB" id="A0A6A4M8S8"/>
<evidence type="ECO:0000313" key="1">
    <source>
        <dbReference type="EMBL" id="KAE9464761.1"/>
    </source>
</evidence>
<reference evidence="1 2" key="1">
    <citation type="journal article" date="2019" name="Genome Biol. Evol.">
        <title>The Rhododendron genome and chromosomal organization provide insight into shared whole-genome duplications across the heath family (Ericaceae).</title>
        <authorList>
            <person name="Soza V.L."/>
            <person name="Lindsley D."/>
            <person name="Waalkes A."/>
            <person name="Ramage E."/>
            <person name="Patwardhan R.P."/>
            <person name="Burton J.N."/>
            <person name="Adey A."/>
            <person name="Kumar A."/>
            <person name="Qiu R."/>
            <person name="Shendure J."/>
            <person name="Hall B."/>
        </authorList>
    </citation>
    <scope>NUCLEOTIDE SEQUENCE [LARGE SCALE GENOMIC DNA]</scope>
    <source>
        <strain evidence="1">RSF 1966-606</strain>
    </source>
</reference>
<evidence type="ECO:0000313" key="2">
    <source>
        <dbReference type="Proteomes" id="UP000428333"/>
    </source>
</evidence>
<comment type="caution">
    <text evidence="1">The sequence shown here is derived from an EMBL/GenBank/DDBJ whole genome shotgun (WGS) entry which is preliminary data.</text>
</comment>
<sequence length="83" mass="8458">MEADAGKGFGCQKIMDGKANDGANALDKAIIPSCCLKARASDPEVDAKCHSTVVSDGSPNLCPALEKLASECISTTLCGQVSV</sequence>
<dbReference type="OrthoDB" id="38125at2759"/>
<dbReference type="Proteomes" id="UP000428333">
    <property type="component" value="Linkage Group LG02"/>
</dbReference>
<organism evidence="1 2">
    <name type="scientific">Rhododendron williamsianum</name>
    <dbReference type="NCBI Taxonomy" id="262921"/>
    <lineage>
        <taxon>Eukaryota</taxon>
        <taxon>Viridiplantae</taxon>
        <taxon>Streptophyta</taxon>
        <taxon>Embryophyta</taxon>
        <taxon>Tracheophyta</taxon>
        <taxon>Spermatophyta</taxon>
        <taxon>Magnoliopsida</taxon>
        <taxon>eudicotyledons</taxon>
        <taxon>Gunneridae</taxon>
        <taxon>Pentapetalae</taxon>
        <taxon>asterids</taxon>
        <taxon>Ericales</taxon>
        <taxon>Ericaceae</taxon>
        <taxon>Ericoideae</taxon>
        <taxon>Rhodoreae</taxon>
        <taxon>Rhododendron</taxon>
    </lineage>
</organism>
<feature type="non-terminal residue" evidence="1">
    <location>
        <position position="1"/>
    </location>
</feature>
<dbReference type="EMBL" id="QEFC01000325">
    <property type="protein sequence ID" value="KAE9464761.1"/>
    <property type="molecule type" value="Genomic_DNA"/>
</dbReference>
<protein>
    <submittedName>
        <fullName evidence="1">Uncharacterized protein</fullName>
    </submittedName>
</protein>
<proteinExistence type="predicted"/>
<keyword evidence="2" id="KW-1185">Reference proteome</keyword>
<gene>
    <name evidence="1" type="ORF">C3L33_03330</name>
</gene>
<accession>A0A6A4M8S8</accession>
<name>A0A6A4M8S8_9ERIC</name>